<reference evidence="2 3" key="2">
    <citation type="journal article" date="2012" name="Stand. Genomic Sci.">
        <title>Complete Genome Sequence of Clostridium clariflavum DSM 19732.</title>
        <authorList>
            <person name="Izquierdo J.A."/>
            <person name="Goodwin L."/>
            <person name="Davenport K.W."/>
            <person name="Teshima H."/>
            <person name="Bruce D."/>
            <person name="Detter C."/>
            <person name="Tapia R."/>
            <person name="Han S."/>
            <person name="Land M."/>
            <person name="Hauser L."/>
            <person name="Jeffries C.D."/>
            <person name="Han J."/>
            <person name="Pitluck S."/>
            <person name="Nolan M."/>
            <person name="Chen A."/>
            <person name="Huntemann M."/>
            <person name="Mavromatis K."/>
            <person name="Mikhailova N."/>
            <person name="Liolios K."/>
            <person name="Woyke T."/>
            <person name="Lynd L.R."/>
        </authorList>
    </citation>
    <scope>NUCLEOTIDE SEQUENCE [LARGE SCALE GENOMIC DNA]</scope>
    <source>
        <strain evidence="3">DSM 19732 / NBRC 101661 / EBR45</strain>
    </source>
</reference>
<feature type="transmembrane region" description="Helical" evidence="1">
    <location>
        <begin position="412"/>
        <end position="432"/>
    </location>
</feature>
<proteinExistence type="predicted"/>
<protein>
    <submittedName>
        <fullName evidence="2">ABC-type transport system, involved in lipoprotein release, permease component</fullName>
    </submittedName>
</protein>
<accession>G8LVR3</accession>
<dbReference type="Proteomes" id="UP000005435">
    <property type="component" value="Chromosome"/>
</dbReference>
<sequence length="446" mass="50547" precursor="true">MKLSKCFHLACYNVFCKTKYSLLMIKGILFIFTIILTTVLVVQGFQSYYNSITQGEASSNAVVINVPLNSNGNMNYTEKELLQKVLEIPQIGTPSYSTIVDVPYSSGNEENAYININRVTLIAGQNTYPGIDDKSFNFTNSNNTTVKFEVKLYLNEGKTINNNDLQEFLYHFPKSKLIVSGTEMQNPKEIMISDYMLSRFGVTDYNALIGKRITFAIDGIPYIKDFLLVGVINEKLYRISTYSLTPHILICGDLSDFAKFKSKSLFAYAPVDDFSNSLTVLQSLRQKNIENLVSYDADLAEQIFFISQLKSIVMYVMLILSIFVILAMSLSLFSVLYNYISSNSKYYAMVRAIGVKRQTIFTILFIELLLLLLVSMLFIVPISGLFLVILNYCLINIIAVGVPITLNQLLEAVFPMFLLFSIGIISISMILLRWNQRKEICIILKQ</sequence>
<gene>
    <name evidence="2" type="ordered locus">Clocl_3177</name>
</gene>
<keyword evidence="3" id="KW-1185">Reference proteome</keyword>
<keyword evidence="1" id="KW-0812">Transmembrane</keyword>
<reference evidence="3" key="1">
    <citation type="submission" date="2011-12" db="EMBL/GenBank/DDBJ databases">
        <title>Complete sequence of Clostridium clariflavum DSM 19732.</title>
        <authorList>
            <consortium name="US DOE Joint Genome Institute"/>
            <person name="Lucas S."/>
            <person name="Han J."/>
            <person name="Lapidus A."/>
            <person name="Cheng J.-F."/>
            <person name="Goodwin L."/>
            <person name="Pitluck S."/>
            <person name="Peters L."/>
            <person name="Teshima H."/>
            <person name="Detter J.C."/>
            <person name="Han C."/>
            <person name="Tapia R."/>
            <person name="Land M."/>
            <person name="Hauser L."/>
            <person name="Kyrpides N."/>
            <person name="Ivanova N."/>
            <person name="Pagani I."/>
            <person name="Kitzmiller T."/>
            <person name="Lynd L."/>
            <person name="Izquierdo J."/>
            <person name="Woyke T."/>
        </authorList>
    </citation>
    <scope>NUCLEOTIDE SEQUENCE [LARGE SCALE GENOMIC DNA]</scope>
    <source>
        <strain evidence="3">DSM 19732 / NBRC 101661 / EBR45</strain>
    </source>
</reference>
<dbReference type="HOGENOM" id="CLU_613509_0_0_9"/>
<feature type="transmembrane region" description="Helical" evidence="1">
    <location>
        <begin position="312"/>
        <end position="340"/>
    </location>
</feature>
<evidence type="ECO:0000313" key="3">
    <source>
        <dbReference type="Proteomes" id="UP000005435"/>
    </source>
</evidence>
<dbReference type="KEGG" id="ccl:Clocl_3177"/>
<evidence type="ECO:0000256" key="1">
    <source>
        <dbReference type="SAM" id="Phobius"/>
    </source>
</evidence>
<keyword evidence="1" id="KW-0472">Membrane</keyword>
<dbReference type="AlphaFoldDB" id="G8LVR3"/>
<evidence type="ECO:0000313" key="2">
    <source>
        <dbReference type="EMBL" id="AEV69699.1"/>
    </source>
</evidence>
<keyword evidence="2" id="KW-0449">Lipoprotein</keyword>
<dbReference type="GO" id="GO:0005886">
    <property type="term" value="C:plasma membrane"/>
    <property type="evidence" value="ECO:0007669"/>
    <property type="project" value="UniProtKB-SubCell"/>
</dbReference>
<name>G8LVR3_ACECE</name>
<feature type="transmembrane region" description="Helical" evidence="1">
    <location>
        <begin position="385"/>
        <end position="406"/>
    </location>
</feature>
<dbReference type="EMBL" id="CP003065">
    <property type="protein sequence ID" value="AEV69699.1"/>
    <property type="molecule type" value="Genomic_DNA"/>
</dbReference>
<feature type="transmembrane region" description="Helical" evidence="1">
    <location>
        <begin position="20"/>
        <end position="42"/>
    </location>
</feature>
<feature type="transmembrane region" description="Helical" evidence="1">
    <location>
        <begin position="360"/>
        <end position="380"/>
    </location>
</feature>
<dbReference type="RefSeq" id="WP_014256236.1">
    <property type="nucleotide sequence ID" value="NC_016627.1"/>
</dbReference>
<keyword evidence="1" id="KW-1133">Transmembrane helix</keyword>
<dbReference type="STRING" id="720554.Clocl_3177"/>
<organism evidence="2 3">
    <name type="scientific">Acetivibrio clariflavus (strain DSM 19732 / NBRC 101661 / EBR45)</name>
    <name type="common">Clostridium clariflavum</name>
    <dbReference type="NCBI Taxonomy" id="720554"/>
    <lineage>
        <taxon>Bacteria</taxon>
        <taxon>Bacillati</taxon>
        <taxon>Bacillota</taxon>
        <taxon>Clostridia</taxon>
        <taxon>Eubacteriales</taxon>
        <taxon>Oscillospiraceae</taxon>
        <taxon>Acetivibrio</taxon>
    </lineage>
</organism>